<proteinExistence type="predicted"/>
<evidence type="ECO:0000313" key="2">
    <source>
        <dbReference type="EMBL" id="GHG00775.1"/>
    </source>
</evidence>
<dbReference type="PROSITE" id="PS51186">
    <property type="entry name" value="GNAT"/>
    <property type="match status" value="1"/>
</dbReference>
<accession>A0ABQ3K5A5</accession>
<gene>
    <name evidence="2" type="ORF">GCM10017783_11250</name>
</gene>
<dbReference type="SUPFAM" id="SSF55729">
    <property type="entry name" value="Acyl-CoA N-acyltransferases (Nat)"/>
    <property type="match status" value="1"/>
</dbReference>
<keyword evidence="3" id="KW-1185">Reference proteome</keyword>
<dbReference type="Proteomes" id="UP000632154">
    <property type="component" value="Unassembled WGS sequence"/>
</dbReference>
<dbReference type="RefSeq" id="WP_189642698.1">
    <property type="nucleotide sequence ID" value="NZ_BNAL01000010.1"/>
</dbReference>
<evidence type="ECO:0000313" key="3">
    <source>
        <dbReference type="Proteomes" id="UP000632154"/>
    </source>
</evidence>
<dbReference type="Gene3D" id="3.40.630.30">
    <property type="match status" value="1"/>
</dbReference>
<reference evidence="3" key="1">
    <citation type="journal article" date="2019" name="Int. J. Syst. Evol. Microbiol.">
        <title>The Global Catalogue of Microorganisms (GCM) 10K type strain sequencing project: providing services to taxonomists for standard genome sequencing and annotation.</title>
        <authorList>
            <consortium name="The Broad Institute Genomics Platform"/>
            <consortium name="The Broad Institute Genome Sequencing Center for Infectious Disease"/>
            <person name="Wu L."/>
            <person name="Ma J."/>
        </authorList>
    </citation>
    <scope>NUCLEOTIDE SEQUENCE [LARGE SCALE GENOMIC DNA]</scope>
    <source>
        <strain evidence="3">CGMCC 1.18439</strain>
    </source>
</reference>
<sequence length="151" mass="16437">MTLTIRRADSGDLPAILTLLEQAEMYTSSVTLAGEVTYLLGEVDGRPAAVLGMEHGGGASLLRSFTVQAGYRGRGWSALLLAEAYALLRARGDQDVFLFSADEGGFWAHQGYRRVLPQELAQRLPLTPQVRHAVATGWLEEALAWHMTLPA</sequence>
<name>A0ABQ3K5A5_9DEIO</name>
<protein>
    <recommendedName>
        <fullName evidence="1">N-acetyltransferase domain-containing protein</fullName>
    </recommendedName>
</protein>
<dbReference type="InterPro" id="IPR000182">
    <property type="entry name" value="GNAT_dom"/>
</dbReference>
<dbReference type="EMBL" id="BNAL01000010">
    <property type="protein sequence ID" value="GHG00775.1"/>
    <property type="molecule type" value="Genomic_DNA"/>
</dbReference>
<dbReference type="InterPro" id="IPR016181">
    <property type="entry name" value="Acyl_CoA_acyltransferase"/>
</dbReference>
<comment type="caution">
    <text evidence="2">The sequence shown here is derived from an EMBL/GenBank/DDBJ whole genome shotgun (WGS) entry which is preliminary data.</text>
</comment>
<feature type="domain" description="N-acetyltransferase" evidence="1">
    <location>
        <begin position="3"/>
        <end position="129"/>
    </location>
</feature>
<evidence type="ECO:0000259" key="1">
    <source>
        <dbReference type="PROSITE" id="PS51186"/>
    </source>
</evidence>
<organism evidence="2 3">
    <name type="scientific">Deinococcus piscis</name>
    <dbReference type="NCBI Taxonomy" id="394230"/>
    <lineage>
        <taxon>Bacteria</taxon>
        <taxon>Thermotogati</taxon>
        <taxon>Deinococcota</taxon>
        <taxon>Deinococci</taxon>
        <taxon>Deinococcales</taxon>
        <taxon>Deinococcaceae</taxon>
        <taxon>Deinococcus</taxon>
    </lineage>
</organism>